<proteinExistence type="predicted"/>
<reference evidence="3" key="1">
    <citation type="journal article" date="2014" name="BMC Genomics">
        <title>Characterizing the developmental transcriptome of the oriental fruit fly, Bactrocera dorsalis (Diptera: Tephritidae) through comparative genomic analysis with Drosophila melanogaster utilizing modENCODE datasets.</title>
        <authorList>
            <person name="Geib S.M."/>
            <person name="Calla B."/>
            <person name="Hall B."/>
            <person name="Hou S."/>
            <person name="Manoukis N.C."/>
        </authorList>
    </citation>
    <scope>NUCLEOTIDE SEQUENCE</scope>
    <source>
        <strain evidence="3">Punador</strain>
    </source>
</reference>
<evidence type="ECO:0000256" key="1">
    <source>
        <dbReference type="SAM" id="MobiDB-lite"/>
    </source>
</evidence>
<evidence type="ECO:0000313" key="3">
    <source>
        <dbReference type="EMBL" id="JAC58843.1"/>
    </source>
</evidence>
<dbReference type="Pfam" id="PF10545">
    <property type="entry name" value="MADF_DNA_bdg"/>
    <property type="match status" value="1"/>
</dbReference>
<dbReference type="InterPro" id="IPR039353">
    <property type="entry name" value="TF_Adf1"/>
</dbReference>
<dbReference type="PROSITE" id="PS51029">
    <property type="entry name" value="MADF"/>
    <property type="match status" value="1"/>
</dbReference>
<sequence>DSAKKKLKLCDIGKWSDEKYIKLFEFHEENPMLWKKSDAQYMDINAKSRLYEEMGKQLDCTGEEAKLRFRSMKQSYQKNYKKLPKSGSAGGTQKNGDLQKTFPFCIMK</sequence>
<feature type="domain" description="MADF" evidence="2">
    <location>
        <begin position="22"/>
        <end position="108"/>
    </location>
</feature>
<dbReference type="InterPro" id="IPR006578">
    <property type="entry name" value="MADF-dom"/>
</dbReference>
<name>A0A034WYI1_BACDO</name>
<evidence type="ECO:0000259" key="2">
    <source>
        <dbReference type="PROSITE" id="PS51029"/>
    </source>
</evidence>
<feature type="region of interest" description="Disordered" evidence="1">
    <location>
        <begin position="81"/>
        <end position="108"/>
    </location>
</feature>
<protein>
    <recommendedName>
        <fullName evidence="2">MADF domain-containing protein</fullName>
    </recommendedName>
</protein>
<dbReference type="PANTHER" id="PTHR12243">
    <property type="entry name" value="MADF DOMAIN TRANSCRIPTION FACTOR"/>
    <property type="match status" value="1"/>
</dbReference>
<organism evidence="3">
    <name type="scientific">Bactrocera dorsalis</name>
    <name type="common">Oriental fruit fly</name>
    <name type="synonym">Dacus dorsalis</name>
    <dbReference type="NCBI Taxonomy" id="27457"/>
    <lineage>
        <taxon>Eukaryota</taxon>
        <taxon>Metazoa</taxon>
        <taxon>Ecdysozoa</taxon>
        <taxon>Arthropoda</taxon>
        <taxon>Hexapoda</taxon>
        <taxon>Insecta</taxon>
        <taxon>Pterygota</taxon>
        <taxon>Neoptera</taxon>
        <taxon>Endopterygota</taxon>
        <taxon>Diptera</taxon>
        <taxon>Brachycera</taxon>
        <taxon>Muscomorpha</taxon>
        <taxon>Tephritoidea</taxon>
        <taxon>Tephritidae</taxon>
        <taxon>Bactrocera</taxon>
        <taxon>Bactrocera</taxon>
    </lineage>
</organism>
<accession>A0A034WYI1</accession>
<dbReference type="EMBL" id="GAKP01000109">
    <property type="protein sequence ID" value="JAC58843.1"/>
    <property type="molecule type" value="Transcribed_RNA"/>
</dbReference>
<dbReference type="AlphaFoldDB" id="A0A034WYI1"/>
<feature type="non-terminal residue" evidence="3">
    <location>
        <position position="1"/>
    </location>
</feature>
<dbReference type="PANTHER" id="PTHR12243:SF67">
    <property type="entry name" value="COREPRESSOR OF PANGOLIN, ISOFORM A-RELATED"/>
    <property type="match status" value="1"/>
</dbReference>